<keyword evidence="1" id="KW-0560">Oxidoreductase</keyword>
<dbReference type="Proteomes" id="UP000050331">
    <property type="component" value="Chromosome"/>
</dbReference>
<dbReference type="InterPro" id="IPR051691">
    <property type="entry name" value="Metab_Enz_Cyan_OpOx_G3PDH"/>
</dbReference>
<evidence type="ECO:0000313" key="3">
    <source>
        <dbReference type="EMBL" id="ALX47804.1"/>
    </source>
</evidence>
<dbReference type="Pfam" id="PF07992">
    <property type="entry name" value="Pyr_redox_2"/>
    <property type="match status" value="1"/>
</dbReference>
<dbReference type="RefSeq" id="WP_068442066.1">
    <property type="nucleotide sequence ID" value="NZ_CP013862.1"/>
</dbReference>
<evidence type="ECO:0000256" key="1">
    <source>
        <dbReference type="ARBA" id="ARBA00023002"/>
    </source>
</evidence>
<reference evidence="3 4" key="1">
    <citation type="submission" date="2016-01" db="EMBL/GenBank/DDBJ databases">
        <title>Complete genome sequence of strain Lentibacillus amyloliquefaciens LAM0015T isolated from saline sediment.</title>
        <authorList>
            <person name="Wang J.-L."/>
            <person name="He M.-X."/>
        </authorList>
    </citation>
    <scope>NUCLEOTIDE SEQUENCE [LARGE SCALE GENOMIC DNA]</scope>
    <source>
        <strain evidence="3 4">LAM0015</strain>
    </source>
</reference>
<dbReference type="InterPro" id="IPR036188">
    <property type="entry name" value="FAD/NAD-bd_sf"/>
</dbReference>
<dbReference type="SUPFAM" id="SSF51905">
    <property type="entry name" value="FAD/NAD(P)-binding domain"/>
    <property type="match status" value="1"/>
</dbReference>
<sequence length="373" mass="40447">MNTDLLIVGGGPAGLNAAYKAASNGLKTTIIDKWFTLGGQLNQQTQFHNNLPHHFSKQRGFQLVDYLVDRLKGLDVRILENHTMIGAFQDGNVGVTNGSSTFPVNAEKVMITTGAMEEPKIFPGWTLPGVMTAGAAQILINCERVLPGERALILGSNDFALEVARQLHDCGTKVKGIVESGSQLLSQYDELAERIRDADIPVLLNSVIESAIGKGEVEKVYVSTDGNESVYDVDLICIAKGTTPILEPFEIMSCDLTYQEKLGGWLPKYDSTFETTTPSVYIAGNAAGITSMGGILLTSEIAAASILETLNAASSAKIEEEKKYLWDELYRIESAENRSTLNARLEVIRNHHHETGVQLPAYLDSVFGGLING</sequence>
<keyword evidence="4" id="KW-1185">Reference proteome</keyword>
<dbReference type="EMBL" id="CP013862">
    <property type="protein sequence ID" value="ALX47804.1"/>
    <property type="molecule type" value="Genomic_DNA"/>
</dbReference>
<dbReference type="PRINTS" id="PR00368">
    <property type="entry name" value="FADPNR"/>
</dbReference>
<name>A0A0U4E3G0_9BACI</name>
<proteinExistence type="predicted"/>
<organism evidence="3 4">
    <name type="scientific">Lentibacillus amyloliquefaciens</name>
    <dbReference type="NCBI Taxonomy" id="1472767"/>
    <lineage>
        <taxon>Bacteria</taxon>
        <taxon>Bacillati</taxon>
        <taxon>Bacillota</taxon>
        <taxon>Bacilli</taxon>
        <taxon>Bacillales</taxon>
        <taxon>Bacillaceae</taxon>
        <taxon>Lentibacillus</taxon>
    </lineage>
</organism>
<dbReference type="PRINTS" id="PR00469">
    <property type="entry name" value="PNDRDTASEII"/>
</dbReference>
<evidence type="ECO:0000313" key="4">
    <source>
        <dbReference type="Proteomes" id="UP000050331"/>
    </source>
</evidence>
<dbReference type="GO" id="GO:0016491">
    <property type="term" value="F:oxidoreductase activity"/>
    <property type="evidence" value="ECO:0007669"/>
    <property type="project" value="UniProtKB-KW"/>
</dbReference>
<dbReference type="KEGG" id="lao:AOX59_03830"/>
<dbReference type="Gene3D" id="3.50.50.60">
    <property type="entry name" value="FAD/NAD(P)-binding domain"/>
    <property type="match status" value="2"/>
</dbReference>
<dbReference type="PANTHER" id="PTHR42949">
    <property type="entry name" value="ANAEROBIC GLYCEROL-3-PHOSPHATE DEHYDROGENASE SUBUNIT B"/>
    <property type="match status" value="1"/>
</dbReference>
<dbReference type="OrthoDB" id="9776839at2"/>
<feature type="domain" description="FAD/NAD(P)-binding" evidence="2">
    <location>
        <begin position="4"/>
        <end position="292"/>
    </location>
</feature>
<gene>
    <name evidence="3" type="ORF">AOX59_03830</name>
</gene>
<dbReference type="AlphaFoldDB" id="A0A0U4E3G0"/>
<protein>
    <recommendedName>
        <fullName evidence="2">FAD/NAD(P)-binding domain-containing protein</fullName>
    </recommendedName>
</protein>
<dbReference type="InterPro" id="IPR023753">
    <property type="entry name" value="FAD/NAD-binding_dom"/>
</dbReference>
<dbReference type="STRING" id="1472767.AOX59_03830"/>
<accession>A0A0U4E3G0</accession>
<evidence type="ECO:0000259" key="2">
    <source>
        <dbReference type="Pfam" id="PF07992"/>
    </source>
</evidence>
<dbReference type="PANTHER" id="PTHR42949:SF3">
    <property type="entry name" value="ANAEROBIC GLYCEROL-3-PHOSPHATE DEHYDROGENASE SUBUNIT B"/>
    <property type="match status" value="1"/>
</dbReference>